<name>A0AAF5DS95_STRER</name>
<dbReference type="AlphaFoldDB" id="A0AAF5DS95"/>
<reference evidence="3" key="1">
    <citation type="submission" date="2024-02" db="UniProtKB">
        <authorList>
            <consortium name="WormBaseParasite"/>
        </authorList>
    </citation>
    <scope>IDENTIFICATION</scope>
</reference>
<keyword evidence="2" id="KW-1185">Reference proteome</keyword>
<proteinExistence type="predicted"/>
<sequence>KIVTFFIRILNQRSTILDQLLIEMGGTLTQPINEEINICKLRRKNQEVIGLNSLNNQISLLSITNNDAQARATTSNSSNKEVLNSIKIKFLVLIIFLNFLQKFKKKRNYSSRASSRCFNSTCLSGVSSQSSNYDISAGKLGEILKKRGRPKKNPVENLISNDPMEISLTEKMNFFVQRSGSIEQGTGQKSEAAIANQNFINTNAKKKILNLINEKNNKIDEQKKEMNDNFKKMDIFEKKSAELMNKIKDQNKAMDNQYNLIINFIMKKVTNNNRNILSIKSAYHLKDNEKTLLVDASENYLKELIVNIREECFGPGCQFLDDAFINNEALKHIKNTGKFCKFIADILIPIEAQLMLFFPSKRSRRSKNKLLDRTIVKCYNIACKYLGLCIIEEEKTYLEHEIHLVNTRSVDRKTKNANVTYYKMIHKKTFFSLDQITSQENESDTNME</sequence>
<dbReference type="Proteomes" id="UP000035681">
    <property type="component" value="Unplaced"/>
</dbReference>
<accession>A0AAF5DS95</accession>
<evidence type="ECO:0000256" key="1">
    <source>
        <dbReference type="SAM" id="Coils"/>
    </source>
</evidence>
<dbReference type="WBParaSite" id="TCONS_00016312.p1">
    <property type="protein sequence ID" value="TCONS_00016312.p1"/>
    <property type="gene ID" value="XLOC_010890"/>
</dbReference>
<evidence type="ECO:0000313" key="2">
    <source>
        <dbReference type="Proteomes" id="UP000035681"/>
    </source>
</evidence>
<evidence type="ECO:0000313" key="3">
    <source>
        <dbReference type="WBParaSite" id="TCONS_00016312.p1"/>
    </source>
</evidence>
<organism evidence="2 3">
    <name type="scientific">Strongyloides stercoralis</name>
    <name type="common">Threadworm</name>
    <dbReference type="NCBI Taxonomy" id="6248"/>
    <lineage>
        <taxon>Eukaryota</taxon>
        <taxon>Metazoa</taxon>
        <taxon>Ecdysozoa</taxon>
        <taxon>Nematoda</taxon>
        <taxon>Chromadorea</taxon>
        <taxon>Rhabditida</taxon>
        <taxon>Tylenchina</taxon>
        <taxon>Panagrolaimomorpha</taxon>
        <taxon>Strongyloidoidea</taxon>
        <taxon>Strongyloididae</taxon>
        <taxon>Strongyloides</taxon>
    </lineage>
</organism>
<feature type="coiled-coil region" evidence="1">
    <location>
        <begin position="201"/>
        <end position="253"/>
    </location>
</feature>
<keyword evidence="1" id="KW-0175">Coiled coil</keyword>
<protein>
    <submittedName>
        <fullName evidence="3">Uncharacterized protein</fullName>
    </submittedName>
</protein>